<sequence>MDVTPNAALFFAAGFGTRMGELTRNRPKPLIEVGGTTLLDHALSLGEAAGLGPIVVNAHYRAEMIETHLAGRDLRVLHEADRILETGGGLRNALPLLGPGPVFTMNTDSAWRGPNPFELLRAAWRPDRMEALLLCIPKENAQGHTGKGDFLFDGEGRIAYGPGPVYSGAQIVDPAGLADIGEDVFSMRLLWDRLIERGTAYGLLYPGDWCDVGRPDGLPLAEAILR</sequence>
<dbReference type="OrthoDB" id="9788272at2"/>
<comment type="caution">
    <text evidence="5">The sequence shown here is derived from an EMBL/GenBank/DDBJ whole genome shotgun (WGS) entry which is preliminary data.</text>
</comment>
<dbReference type="PANTHER" id="PTHR43584:SF8">
    <property type="entry name" value="N-ACETYLMURAMATE ALPHA-1-PHOSPHATE URIDYLYLTRANSFERASE"/>
    <property type="match status" value="1"/>
</dbReference>
<dbReference type="EMBL" id="VFFF01000001">
    <property type="protein sequence ID" value="TNY34402.1"/>
    <property type="molecule type" value="Genomic_DNA"/>
</dbReference>
<dbReference type="InterPro" id="IPR050065">
    <property type="entry name" value="GlmU-like"/>
</dbReference>
<evidence type="ECO:0000256" key="2">
    <source>
        <dbReference type="ARBA" id="ARBA00022695"/>
    </source>
</evidence>
<dbReference type="PANTHER" id="PTHR43584">
    <property type="entry name" value="NUCLEOTIDYL TRANSFERASE"/>
    <property type="match status" value="1"/>
</dbReference>
<keyword evidence="1 5" id="KW-0808">Transferase</keyword>
<dbReference type="GO" id="GO:0016779">
    <property type="term" value="F:nucleotidyltransferase activity"/>
    <property type="evidence" value="ECO:0007669"/>
    <property type="project" value="UniProtKB-KW"/>
</dbReference>
<feature type="domain" description="MobA-like NTP transferase" evidence="4">
    <location>
        <begin position="9"/>
        <end position="133"/>
    </location>
</feature>
<organism evidence="5 6">
    <name type="scientific">Pelagovum pacificum</name>
    <dbReference type="NCBI Taxonomy" id="2588711"/>
    <lineage>
        <taxon>Bacteria</taxon>
        <taxon>Pseudomonadati</taxon>
        <taxon>Pseudomonadota</taxon>
        <taxon>Alphaproteobacteria</taxon>
        <taxon>Rhodobacterales</taxon>
        <taxon>Paracoccaceae</taxon>
        <taxon>Pelagovum</taxon>
    </lineage>
</organism>
<dbReference type="CDD" id="cd06422">
    <property type="entry name" value="NTP_transferase_like_1"/>
    <property type="match status" value="1"/>
</dbReference>
<reference evidence="5 6" key="1">
    <citation type="submission" date="2019-06" db="EMBL/GenBank/DDBJ databases">
        <title>Genome of new Rhodobacteraceae sp. SM1903.</title>
        <authorList>
            <person name="Ren X."/>
        </authorList>
    </citation>
    <scope>NUCLEOTIDE SEQUENCE [LARGE SCALE GENOMIC DNA]</scope>
    <source>
        <strain evidence="5 6">SM1903</strain>
    </source>
</reference>
<dbReference type="InterPro" id="IPR025877">
    <property type="entry name" value="MobA-like_NTP_Trfase"/>
</dbReference>
<dbReference type="SUPFAM" id="SSF53448">
    <property type="entry name" value="Nucleotide-diphospho-sugar transferases"/>
    <property type="match status" value="1"/>
</dbReference>
<dbReference type="Pfam" id="PF12804">
    <property type="entry name" value="NTP_transf_3"/>
    <property type="match status" value="1"/>
</dbReference>
<evidence type="ECO:0000313" key="6">
    <source>
        <dbReference type="Proteomes" id="UP000314011"/>
    </source>
</evidence>
<keyword evidence="6" id="KW-1185">Reference proteome</keyword>
<dbReference type="InterPro" id="IPR029044">
    <property type="entry name" value="Nucleotide-diphossugar_trans"/>
</dbReference>
<evidence type="ECO:0000256" key="3">
    <source>
        <dbReference type="ARBA" id="ARBA00022842"/>
    </source>
</evidence>
<name>A0A5C5GI01_9RHOB</name>
<evidence type="ECO:0000313" key="5">
    <source>
        <dbReference type="EMBL" id="TNY34402.1"/>
    </source>
</evidence>
<accession>A0A5C5GI01</accession>
<dbReference type="Gene3D" id="3.90.550.10">
    <property type="entry name" value="Spore Coat Polysaccharide Biosynthesis Protein SpsA, Chain A"/>
    <property type="match status" value="1"/>
</dbReference>
<protein>
    <submittedName>
        <fullName evidence="5">Nucleotidyltransferase family protein</fullName>
    </submittedName>
</protein>
<evidence type="ECO:0000259" key="4">
    <source>
        <dbReference type="Pfam" id="PF12804"/>
    </source>
</evidence>
<dbReference type="AlphaFoldDB" id="A0A5C5GI01"/>
<gene>
    <name evidence="5" type="ORF">FHY64_12765</name>
</gene>
<keyword evidence="3" id="KW-0460">Magnesium</keyword>
<keyword evidence="2" id="KW-0548">Nucleotidyltransferase</keyword>
<proteinExistence type="predicted"/>
<evidence type="ECO:0000256" key="1">
    <source>
        <dbReference type="ARBA" id="ARBA00022679"/>
    </source>
</evidence>
<dbReference type="Proteomes" id="UP000314011">
    <property type="component" value="Unassembled WGS sequence"/>
</dbReference>